<accession>A0A919MVN3</accession>
<organism evidence="1 2">
    <name type="scientific">Paractinoplanes rishiriensis</name>
    <dbReference type="NCBI Taxonomy" id="1050105"/>
    <lineage>
        <taxon>Bacteria</taxon>
        <taxon>Bacillati</taxon>
        <taxon>Actinomycetota</taxon>
        <taxon>Actinomycetes</taxon>
        <taxon>Micromonosporales</taxon>
        <taxon>Micromonosporaceae</taxon>
        <taxon>Paractinoplanes</taxon>
    </lineage>
</organism>
<evidence type="ECO:0000313" key="1">
    <source>
        <dbReference type="EMBL" id="GIE96594.1"/>
    </source>
</evidence>
<dbReference type="RefSeq" id="WP_203782837.1">
    <property type="nucleotide sequence ID" value="NZ_BOMV01000048.1"/>
</dbReference>
<name>A0A919MVN3_9ACTN</name>
<protein>
    <submittedName>
        <fullName evidence="1">Uncharacterized protein</fullName>
    </submittedName>
</protein>
<dbReference type="EMBL" id="BOMV01000048">
    <property type="protein sequence ID" value="GIE96594.1"/>
    <property type="molecule type" value="Genomic_DNA"/>
</dbReference>
<comment type="caution">
    <text evidence="1">The sequence shown here is derived from an EMBL/GenBank/DDBJ whole genome shotgun (WGS) entry which is preliminary data.</text>
</comment>
<proteinExistence type="predicted"/>
<dbReference type="AlphaFoldDB" id="A0A919MVN3"/>
<evidence type="ECO:0000313" key="2">
    <source>
        <dbReference type="Proteomes" id="UP000636960"/>
    </source>
</evidence>
<keyword evidence="2" id="KW-1185">Reference proteome</keyword>
<gene>
    <name evidence="1" type="ORF">Ari01nite_40590</name>
</gene>
<sequence>MSENVPPSPESNDSPRLLNVSAESLQELLNNSGDVLGNSVRRVTEEAAKDEKYAAFGNAP</sequence>
<reference evidence="1" key="1">
    <citation type="submission" date="2021-01" db="EMBL/GenBank/DDBJ databases">
        <title>Whole genome shotgun sequence of Actinoplanes rishiriensis NBRC 108556.</title>
        <authorList>
            <person name="Komaki H."/>
            <person name="Tamura T."/>
        </authorList>
    </citation>
    <scope>NUCLEOTIDE SEQUENCE</scope>
    <source>
        <strain evidence="1">NBRC 108556</strain>
    </source>
</reference>
<dbReference type="Proteomes" id="UP000636960">
    <property type="component" value="Unassembled WGS sequence"/>
</dbReference>